<keyword evidence="2" id="KW-1185">Reference proteome</keyword>
<evidence type="ECO:0000313" key="2">
    <source>
        <dbReference type="Proteomes" id="UP000184522"/>
    </source>
</evidence>
<name>A0A1M5TJB4_9FLAO</name>
<dbReference type="Proteomes" id="UP000184522">
    <property type="component" value="Unassembled WGS sequence"/>
</dbReference>
<gene>
    <name evidence="1" type="ORF">SAMN05444148_2186</name>
</gene>
<sequence>MRFEDSPISKSINYRKGTLSFCDYYAADKFIIVEVNQGVHFDEEKLETLIEEFIDIYPPTQQLAYITNRINNYSSDPILWNYLDNDIPVVGAAIVTYRDSTLLSANIEKHISKISVKRAYTIEEAIGWALRLKELQC</sequence>
<reference evidence="2" key="1">
    <citation type="submission" date="2016-11" db="EMBL/GenBank/DDBJ databases">
        <authorList>
            <person name="Varghese N."/>
            <person name="Submissions S."/>
        </authorList>
    </citation>
    <scope>NUCLEOTIDE SEQUENCE [LARGE SCALE GENOMIC DNA]</scope>
    <source>
        <strain evidence="2">DSM 25330</strain>
    </source>
</reference>
<dbReference type="OrthoDB" id="1144611at2"/>
<dbReference type="AlphaFoldDB" id="A0A1M5TJB4"/>
<evidence type="ECO:0000313" key="1">
    <source>
        <dbReference type="EMBL" id="SHH50794.1"/>
    </source>
</evidence>
<dbReference type="RefSeq" id="WP_073086347.1">
    <property type="nucleotide sequence ID" value="NZ_FQWS01000002.1"/>
</dbReference>
<protein>
    <recommendedName>
        <fullName evidence="3">SpoIIAA-like</fullName>
    </recommendedName>
</protein>
<evidence type="ECO:0008006" key="3">
    <source>
        <dbReference type="Google" id="ProtNLM"/>
    </source>
</evidence>
<proteinExistence type="predicted"/>
<dbReference type="STRING" id="1089305.SAMN05444148_2186"/>
<accession>A0A1M5TJB4</accession>
<organism evidence="1 2">
    <name type="scientific">Winogradskyella jejuensis</name>
    <dbReference type="NCBI Taxonomy" id="1089305"/>
    <lineage>
        <taxon>Bacteria</taxon>
        <taxon>Pseudomonadati</taxon>
        <taxon>Bacteroidota</taxon>
        <taxon>Flavobacteriia</taxon>
        <taxon>Flavobacteriales</taxon>
        <taxon>Flavobacteriaceae</taxon>
        <taxon>Winogradskyella</taxon>
    </lineage>
</organism>
<dbReference type="EMBL" id="FQWS01000002">
    <property type="protein sequence ID" value="SHH50794.1"/>
    <property type="molecule type" value="Genomic_DNA"/>
</dbReference>